<evidence type="ECO:0008006" key="5">
    <source>
        <dbReference type="Google" id="ProtNLM"/>
    </source>
</evidence>
<accession>A0A9W7VZG8</accession>
<dbReference type="PANTHER" id="PTHR37488:SF1">
    <property type="entry name" value="DUF1275 DOMAIN PROTEIN"/>
    <property type="match status" value="1"/>
</dbReference>
<proteinExistence type="predicted"/>
<dbReference type="AlphaFoldDB" id="A0A9W7VZG8"/>
<dbReference type="EMBL" id="RIBY02002311">
    <property type="protein sequence ID" value="KAH9819847.1"/>
    <property type="molecule type" value="Genomic_DNA"/>
</dbReference>
<name>A0A9W7VZG8_9PEZI</name>
<gene>
    <name evidence="3" type="ORF">Tdes44962_MAKER00836</name>
</gene>
<feature type="transmembrane region" description="Helical" evidence="2">
    <location>
        <begin position="135"/>
        <end position="157"/>
    </location>
</feature>
<reference evidence="3 4" key="1">
    <citation type="journal article" date="2018" name="IMA Fungus">
        <title>IMA Genome-F 10: Nine draft genome sequences of Claviceps purpurea s.lat., including C. arundinis, C. humidiphila, and C. cf. spartinae, pseudomolecules for the pitch canker pathogen Fusarium circinatum, draft genome of Davidsoniella eucalypti, Grosmannia galeiformis, Quambalaria eucalypti, and Teratosphaeria destructans.</title>
        <authorList>
            <person name="Wingfield B.D."/>
            <person name="Liu M."/>
            <person name="Nguyen H.D."/>
            <person name="Lane F.A."/>
            <person name="Morgan S.W."/>
            <person name="De Vos L."/>
            <person name="Wilken P.M."/>
            <person name="Duong T.A."/>
            <person name="Aylward J."/>
            <person name="Coetzee M.P."/>
            <person name="Dadej K."/>
            <person name="De Beer Z.W."/>
            <person name="Findlay W."/>
            <person name="Havenga M."/>
            <person name="Kolarik M."/>
            <person name="Menzies J.G."/>
            <person name="Naidoo K."/>
            <person name="Pochopski O."/>
            <person name="Shoukouhi P."/>
            <person name="Santana Q.C."/>
            <person name="Seifert K.A."/>
            <person name="Soal N."/>
            <person name="Steenkamp E.T."/>
            <person name="Tatham C.T."/>
            <person name="van der Nest M.A."/>
            <person name="Wingfield M.J."/>
        </authorList>
    </citation>
    <scope>NUCLEOTIDE SEQUENCE [LARGE SCALE GENOMIC DNA]</scope>
    <source>
        <strain evidence="3">CMW44962</strain>
    </source>
</reference>
<organism evidence="3 4">
    <name type="scientific">Teratosphaeria destructans</name>
    <dbReference type="NCBI Taxonomy" id="418781"/>
    <lineage>
        <taxon>Eukaryota</taxon>
        <taxon>Fungi</taxon>
        <taxon>Dikarya</taxon>
        <taxon>Ascomycota</taxon>
        <taxon>Pezizomycotina</taxon>
        <taxon>Dothideomycetes</taxon>
        <taxon>Dothideomycetidae</taxon>
        <taxon>Mycosphaerellales</taxon>
        <taxon>Teratosphaeriaceae</taxon>
        <taxon>Teratosphaeria</taxon>
    </lineage>
</organism>
<feature type="region of interest" description="Disordered" evidence="1">
    <location>
        <begin position="1"/>
        <end position="21"/>
    </location>
</feature>
<evidence type="ECO:0000313" key="3">
    <source>
        <dbReference type="EMBL" id="KAH9819847.1"/>
    </source>
</evidence>
<dbReference type="Proteomes" id="UP001138500">
    <property type="component" value="Unassembled WGS sequence"/>
</dbReference>
<keyword evidence="4" id="KW-1185">Reference proteome</keyword>
<keyword evidence="2" id="KW-0472">Membrane</keyword>
<dbReference type="OrthoDB" id="5288586at2759"/>
<reference evidence="3 4" key="2">
    <citation type="journal article" date="2021" name="Curr. Genet.">
        <title>Genetic response to nitrogen starvation in the aggressive Eucalyptus foliar pathogen Teratosphaeria destructans.</title>
        <authorList>
            <person name="Havenga M."/>
            <person name="Wingfield B.D."/>
            <person name="Wingfield M.J."/>
            <person name="Dreyer L.L."/>
            <person name="Roets F."/>
            <person name="Aylward J."/>
        </authorList>
    </citation>
    <scope>NUCLEOTIDE SEQUENCE [LARGE SCALE GENOMIC DNA]</scope>
    <source>
        <strain evidence="3">CMW44962</strain>
    </source>
</reference>
<evidence type="ECO:0000256" key="2">
    <source>
        <dbReference type="SAM" id="Phobius"/>
    </source>
</evidence>
<keyword evidence="2" id="KW-1133">Transmembrane helix</keyword>
<protein>
    <recommendedName>
        <fullName evidence="5">DUF1275 domain protein</fullName>
    </recommendedName>
</protein>
<comment type="caution">
    <text evidence="3">The sequence shown here is derived from an EMBL/GenBank/DDBJ whole genome shotgun (WGS) entry which is preliminary data.</text>
</comment>
<feature type="transmembrane region" description="Helical" evidence="2">
    <location>
        <begin position="231"/>
        <end position="249"/>
    </location>
</feature>
<evidence type="ECO:0000313" key="4">
    <source>
        <dbReference type="Proteomes" id="UP001138500"/>
    </source>
</evidence>
<feature type="transmembrane region" description="Helical" evidence="2">
    <location>
        <begin position="255"/>
        <end position="276"/>
    </location>
</feature>
<dbReference type="InterPro" id="IPR010699">
    <property type="entry name" value="DUF1275"/>
</dbReference>
<feature type="compositionally biased region" description="Polar residues" evidence="1">
    <location>
        <begin position="1"/>
        <end position="15"/>
    </location>
</feature>
<dbReference type="PANTHER" id="PTHR37488">
    <property type="entry name" value="DUF1275 DOMAIN-CONTAINING PROTEIN"/>
    <property type="match status" value="1"/>
</dbReference>
<keyword evidence="2" id="KW-0812">Transmembrane</keyword>
<sequence>MAPSYGTLSSNNNPHHANGLIDPADQERATLLNKDQETYTHRLKHHLTTNIDKTWGDLVLLACYIITGLLDSSSTQAYGSFVSMQTGNTVYVGLGLAAPNASTRWIRSLISVSCFCAGSAFFSAWHRRLGARKRWVMVASYTLQTLLMIAAAVMITFGPTAKGSEGPVTVWVGVPLALIAFQSAGQAVTSRVLQYGGLTSVVLTSIYCDLFSDQKLFTSGLRENPERNRRAAAPVLLLIGAVLGGVWSSHTTYGLTGAIWTAVILKIGVTSAWLFWRAEPGSH</sequence>
<evidence type="ECO:0000256" key="1">
    <source>
        <dbReference type="SAM" id="MobiDB-lite"/>
    </source>
</evidence>
<dbReference type="Pfam" id="PF06912">
    <property type="entry name" value="DUF1275"/>
    <property type="match status" value="1"/>
</dbReference>